<dbReference type="GO" id="GO:0008053">
    <property type="term" value="P:mitochondrial fusion"/>
    <property type="evidence" value="ECO:0007669"/>
    <property type="project" value="TreeGrafter"/>
</dbReference>
<feature type="domain" description="GST N-terminal" evidence="3">
    <location>
        <begin position="2"/>
        <end position="90"/>
    </location>
</feature>
<evidence type="ECO:0000259" key="4">
    <source>
        <dbReference type="PROSITE" id="PS50405"/>
    </source>
</evidence>
<dbReference type="SUPFAM" id="SSF47616">
    <property type="entry name" value="GST C-terminal domain-like"/>
    <property type="match status" value="1"/>
</dbReference>
<feature type="domain" description="GST C-terminal" evidence="4">
    <location>
        <begin position="140"/>
        <end position="266"/>
    </location>
</feature>
<gene>
    <name evidence="5" type="ORF">HKI87_06g45740</name>
</gene>
<accession>A0AAX4P9Y5</accession>
<dbReference type="InterPro" id="IPR040079">
    <property type="entry name" value="Glutathione_S-Trfase"/>
</dbReference>
<dbReference type="Proteomes" id="UP001472866">
    <property type="component" value="Chromosome 06"/>
</dbReference>
<name>A0AAX4P9Y5_9CHLO</name>
<dbReference type="GO" id="GO:0000266">
    <property type="term" value="P:mitochondrial fission"/>
    <property type="evidence" value="ECO:0007669"/>
    <property type="project" value="TreeGrafter"/>
</dbReference>
<dbReference type="InterPro" id="IPR004046">
    <property type="entry name" value="GST_C"/>
</dbReference>
<keyword evidence="2" id="KW-0175">Coiled coil</keyword>
<keyword evidence="6" id="KW-1185">Reference proteome</keyword>
<evidence type="ECO:0000256" key="1">
    <source>
        <dbReference type="ARBA" id="ARBA00007409"/>
    </source>
</evidence>
<dbReference type="Gene3D" id="1.20.1050.10">
    <property type="match status" value="1"/>
</dbReference>
<dbReference type="SFLD" id="SFLDS00019">
    <property type="entry name" value="Glutathione_Transferase_(cytos"/>
    <property type="match status" value="1"/>
</dbReference>
<dbReference type="CDD" id="cd00570">
    <property type="entry name" value="GST_N_family"/>
    <property type="match status" value="1"/>
</dbReference>
<feature type="coiled-coil region" evidence="2">
    <location>
        <begin position="284"/>
        <end position="318"/>
    </location>
</feature>
<dbReference type="Gene3D" id="3.40.30.10">
    <property type="entry name" value="Glutaredoxin"/>
    <property type="match status" value="1"/>
</dbReference>
<dbReference type="InterPro" id="IPR004045">
    <property type="entry name" value="Glutathione_S-Trfase_N"/>
</dbReference>
<comment type="similarity">
    <text evidence="1">Belongs to the GST superfamily.</text>
</comment>
<protein>
    <recommendedName>
        <fullName evidence="7">Glutathione S-transferase</fullName>
    </recommendedName>
</protein>
<dbReference type="InterPro" id="IPR036282">
    <property type="entry name" value="Glutathione-S-Trfase_C_sf"/>
</dbReference>
<dbReference type="AlphaFoldDB" id="A0AAX4P9Y5"/>
<evidence type="ECO:0000313" key="6">
    <source>
        <dbReference type="Proteomes" id="UP001472866"/>
    </source>
</evidence>
<dbReference type="PROSITE" id="PS50404">
    <property type="entry name" value="GST_NTER"/>
    <property type="match status" value="1"/>
</dbReference>
<dbReference type="GO" id="GO:0005741">
    <property type="term" value="C:mitochondrial outer membrane"/>
    <property type="evidence" value="ECO:0007669"/>
    <property type="project" value="TreeGrafter"/>
</dbReference>
<dbReference type="SUPFAM" id="SSF52833">
    <property type="entry name" value="Thioredoxin-like"/>
    <property type="match status" value="1"/>
</dbReference>
<dbReference type="PROSITE" id="PS50405">
    <property type="entry name" value="GST_CTER"/>
    <property type="match status" value="1"/>
</dbReference>
<organism evidence="5 6">
    <name type="scientific">Chloropicon roscoffensis</name>
    <dbReference type="NCBI Taxonomy" id="1461544"/>
    <lineage>
        <taxon>Eukaryota</taxon>
        <taxon>Viridiplantae</taxon>
        <taxon>Chlorophyta</taxon>
        <taxon>Chloropicophyceae</taxon>
        <taxon>Chloropicales</taxon>
        <taxon>Chloropicaceae</taxon>
        <taxon>Chloropicon</taxon>
    </lineage>
</organism>
<proteinExistence type="inferred from homology"/>
<dbReference type="Pfam" id="PF00043">
    <property type="entry name" value="GST_C"/>
    <property type="match status" value="1"/>
</dbReference>
<sequence>MADILLYNQGSSPFATLCRLVLAEKNLTFRKRDVSYYDWNQEHLEPFFAHVNPKMQIPAMTVTKESGDKTTLTDSRDILEYLENDLGSGRSLVDPKKKRETWAFVDSFYALKFMPLFMHNFRENQPAVLMMVKDGQEKTWAKLELLSKQYPELEQTYLDKREAMKKYTADFIDSADQVPENRKRAEDLLDEAEALLAGQPEGNQNRWLFGEYSVADCCMTQLVAMLRLLDIMSFDGRPNLKQFWEAAQKRPSYEAAGVTDELPMKMRVMMFIGSMVWKAKAAVVPKWKEAMAEADRQVKEAKKAVSEQMKDAKKAVSENLDRAIGAKK</sequence>
<dbReference type="InterPro" id="IPR036249">
    <property type="entry name" value="Thioredoxin-like_sf"/>
</dbReference>
<evidence type="ECO:0000259" key="3">
    <source>
        <dbReference type="PROSITE" id="PS50404"/>
    </source>
</evidence>
<evidence type="ECO:0000256" key="2">
    <source>
        <dbReference type="SAM" id="Coils"/>
    </source>
</evidence>
<dbReference type="InterPro" id="IPR010987">
    <property type="entry name" value="Glutathione-S-Trfase_C-like"/>
</dbReference>
<evidence type="ECO:0000313" key="5">
    <source>
        <dbReference type="EMBL" id="WZN63029.1"/>
    </source>
</evidence>
<dbReference type="EMBL" id="CP151506">
    <property type="protein sequence ID" value="WZN63029.1"/>
    <property type="molecule type" value="Genomic_DNA"/>
</dbReference>
<dbReference type="PANTHER" id="PTHR44188">
    <property type="entry name" value="GDAP1, ISOFORM A"/>
    <property type="match status" value="1"/>
</dbReference>
<reference evidence="5 6" key="1">
    <citation type="submission" date="2024-03" db="EMBL/GenBank/DDBJ databases">
        <title>Complete genome sequence of the green alga Chloropicon roscoffensis RCC1871.</title>
        <authorList>
            <person name="Lemieux C."/>
            <person name="Pombert J.-F."/>
            <person name="Otis C."/>
            <person name="Turmel M."/>
        </authorList>
    </citation>
    <scope>NUCLEOTIDE SEQUENCE [LARGE SCALE GENOMIC DNA]</scope>
    <source>
        <strain evidence="5 6">RCC1871</strain>
    </source>
</reference>
<dbReference type="GO" id="GO:0006626">
    <property type="term" value="P:protein targeting to mitochondrion"/>
    <property type="evidence" value="ECO:0007669"/>
    <property type="project" value="TreeGrafter"/>
</dbReference>
<evidence type="ECO:0008006" key="7">
    <source>
        <dbReference type="Google" id="ProtNLM"/>
    </source>
</evidence>
<dbReference type="Pfam" id="PF13409">
    <property type="entry name" value="GST_N_2"/>
    <property type="match status" value="1"/>
</dbReference>
<dbReference type="PANTHER" id="PTHR44188:SF1">
    <property type="entry name" value="GDAP1, ISOFORM A"/>
    <property type="match status" value="1"/>
</dbReference>